<comment type="caution">
    <text evidence="5">The sequence shown here is derived from an EMBL/GenBank/DDBJ whole genome shotgun (WGS) entry which is preliminary data.</text>
</comment>
<protein>
    <submittedName>
        <fullName evidence="5">Retrovirus-related Pol polyprotein from transposon TNT 1-94</fullName>
    </submittedName>
</protein>
<evidence type="ECO:0000313" key="6">
    <source>
        <dbReference type="Proteomes" id="UP000288805"/>
    </source>
</evidence>
<organism evidence="5 6">
    <name type="scientific">Vitis vinifera</name>
    <name type="common">Grape</name>
    <dbReference type="NCBI Taxonomy" id="29760"/>
    <lineage>
        <taxon>Eukaryota</taxon>
        <taxon>Viridiplantae</taxon>
        <taxon>Streptophyta</taxon>
        <taxon>Embryophyta</taxon>
        <taxon>Tracheophyta</taxon>
        <taxon>Spermatophyta</taxon>
        <taxon>Magnoliopsida</taxon>
        <taxon>eudicotyledons</taxon>
        <taxon>Gunneridae</taxon>
        <taxon>Pentapetalae</taxon>
        <taxon>rosids</taxon>
        <taxon>Vitales</taxon>
        <taxon>Vitaceae</taxon>
        <taxon>Viteae</taxon>
        <taxon>Vitis</taxon>
    </lineage>
</organism>
<feature type="region of interest" description="Disordered" evidence="1">
    <location>
        <begin position="429"/>
        <end position="456"/>
    </location>
</feature>
<feature type="compositionally biased region" description="Basic and acidic residues" evidence="1">
    <location>
        <begin position="91"/>
        <end position="106"/>
    </location>
</feature>
<evidence type="ECO:0000259" key="2">
    <source>
        <dbReference type="Pfam" id="PF13976"/>
    </source>
</evidence>
<dbReference type="OrthoDB" id="8042871at2759"/>
<feature type="domain" description="Retroviral polymerase SH3-like" evidence="4">
    <location>
        <begin position="324"/>
        <end position="375"/>
    </location>
</feature>
<proteinExistence type="predicted"/>
<evidence type="ECO:0000313" key="5">
    <source>
        <dbReference type="EMBL" id="RVW68241.1"/>
    </source>
</evidence>
<dbReference type="InterPro" id="IPR057670">
    <property type="entry name" value="SH3_retrovirus"/>
</dbReference>
<evidence type="ECO:0000256" key="1">
    <source>
        <dbReference type="SAM" id="MobiDB-lite"/>
    </source>
</evidence>
<feature type="domain" description="GAG-pre-integrase" evidence="2">
    <location>
        <begin position="207"/>
        <end position="248"/>
    </location>
</feature>
<dbReference type="InterPro" id="IPR025724">
    <property type="entry name" value="GAG-pre-integrase_dom"/>
</dbReference>
<feature type="region of interest" description="Disordered" evidence="1">
    <location>
        <begin position="91"/>
        <end position="110"/>
    </location>
</feature>
<dbReference type="Pfam" id="PF25597">
    <property type="entry name" value="SH3_retrovirus"/>
    <property type="match status" value="1"/>
</dbReference>
<gene>
    <name evidence="5" type="primary">POLX_3431</name>
    <name evidence="5" type="ORF">CK203_064695</name>
</gene>
<name>A0A438G7W1_VITVI</name>
<dbReference type="Proteomes" id="UP000288805">
    <property type="component" value="Unassembled WGS sequence"/>
</dbReference>
<dbReference type="EMBL" id="QGNW01000542">
    <property type="protein sequence ID" value="RVW68241.1"/>
    <property type="molecule type" value="Genomic_DNA"/>
</dbReference>
<feature type="domain" description="Retrovirus-related Pol polyprotein from transposon TNT 1-94-like beta-barrel" evidence="3">
    <location>
        <begin position="134"/>
        <end position="206"/>
    </location>
</feature>
<dbReference type="AlphaFoldDB" id="A0A438G7W1"/>
<dbReference type="PANTHER" id="PTHR47592">
    <property type="entry name" value="PBF68 PROTEIN"/>
    <property type="match status" value="1"/>
</dbReference>
<accession>A0A438G7W1</accession>
<dbReference type="PANTHER" id="PTHR47592:SF27">
    <property type="entry name" value="OS08G0421700 PROTEIN"/>
    <property type="match status" value="1"/>
</dbReference>
<dbReference type="Pfam" id="PF22936">
    <property type="entry name" value="Pol_BBD"/>
    <property type="match status" value="1"/>
</dbReference>
<sequence>MLYSFKMVEGKSIEDQTDEFNKITDDLENVDVKMEEEDQAVILLSALPKSYEHFVGAMLYGREQSLTLEEVQEALNSKELKKKFEEGHLRRAFPERKQKQTDKSKEPGNAAVATDGYESAEVLTVTEKESNKEWILDSGCSFHMCPNKSWFEVYKDGDEGMVLLGDNKACRFAGIGSIRIKMHYGLERVLQQVMYVPELKGNLISLVDKTRLWHMRLGHVREKGLQELGKQNLLGGDKIDSIGFCEQCGWERPRELNLAHCRNRPNKGNSGIVWVYILKSKDEAFLKSKEWKTLVENQTGKTTKRIRTDNGWSSFLKSLTSCAHKMDKLEPRALRCIFIGYPDGVKGYKMWCLETGHKICFISRDVVIDETKMGQLINTEDRESLKLTIPDRLQFEVEPVELINVQNQGLDSEPDGVDRDEVVDHSYEENTKLDKELDEVEPATYQEALKGNERQL</sequence>
<dbReference type="Pfam" id="PF13976">
    <property type="entry name" value="gag_pre-integrs"/>
    <property type="match status" value="1"/>
</dbReference>
<dbReference type="Pfam" id="PF14223">
    <property type="entry name" value="Retrotran_gag_2"/>
    <property type="match status" value="1"/>
</dbReference>
<dbReference type="InterPro" id="IPR054722">
    <property type="entry name" value="PolX-like_BBD"/>
</dbReference>
<evidence type="ECO:0000259" key="4">
    <source>
        <dbReference type="Pfam" id="PF25597"/>
    </source>
</evidence>
<reference evidence="5 6" key="1">
    <citation type="journal article" date="2018" name="PLoS Genet.">
        <title>Population sequencing reveals clonal diversity and ancestral inbreeding in the grapevine cultivar Chardonnay.</title>
        <authorList>
            <person name="Roach M.J."/>
            <person name="Johnson D.L."/>
            <person name="Bohlmann J."/>
            <person name="van Vuuren H.J."/>
            <person name="Jones S.J."/>
            <person name="Pretorius I.S."/>
            <person name="Schmidt S.A."/>
            <person name="Borneman A.R."/>
        </authorList>
    </citation>
    <scope>NUCLEOTIDE SEQUENCE [LARGE SCALE GENOMIC DNA]</scope>
    <source>
        <strain evidence="6">cv. Chardonnay</strain>
        <tissue evidence="5">Leaf</tissue>
    </source>
</reference>
<evidence type="ECO:0000259" key="3">
    <source>
        <dbReference type="Pfam" id="PF22936"/>
    </source>
</evidence>